<feature type="transmembrane region" description="Helical" evidence="1">
    <location>
        <begin position="308"/>
        <end position="330"/>
    </location>
</feature>
<gene>
    <name evidence="2" type="ORF">DWE98_01215</name>
</gene>
<keyword evidence="1" id="KW-0812">Transmembrane</keyword>
<reference evidence="3" key="1">
    <citation type="submission" date="2018-07" db="EMBL/GenBank/DDBJ databases">
        <authorList>
            <person name="Safronova V.I."/>
            <person name="Chirak E.R."/>
            <person name="Sazanova A.L."/>
        </authorList>
    </citation>
    <scope>NUCLEOTIDE SEQUENCE [LARGE SCALE GENOMIC DNA]</scope>
    <source>
        <strain evidence="3">RCAM04685</strain>
    </source>
</reference>
<keyword evidence="1" id="KW-0472">Membrane</keyword>
<feature type="transmembrane region" description="Helical" evidence="1">
    <location>
        <begin position="39"/>
        <end position="61"/>
    </location>
</feature>
<feature type="transmembrane region" description="Helical" evidence="1">
    <location>
        <begin position="208"/>
        <end position="224"/>
    </location>
</feature>
<keyword evidence="1" id="KW-1133">Transmembrane helix</keyword>
<dbReference type="AlphaFoldDB" id="A0A370LCG2"/>
<evidence type="ECO:0000313" key="2">
    <source>
        <dbReference type="EMBL" id="RDJ29225.1"/>
    </source>
</evidence>
<dbReference type="EMBL" id="QQTP01000001">
    <property type="protein sequence ID" value="RDJ29225.1"/>
    <property type="molecule type" value="Genomic_DNA"/>
</dbReference>
<feature type="transmembrane region" description="Helical" evidence="1">
    <location>
        <begin position="365"/>
        <end position="384"/>
    </location>
</feature>
<keyword evidence="3" id="KW-1185">Reference proteome</keyword>
<feature type="transmembrane region" description="Helical" evidence="1">
    <location>
        <begin position="115"/>
        <end position="137"/>
    </location>
</feature>
<dbReference type="Pfam" id="PF14108">
    <property type="entry name" value="ABA4-like"/>
    <property type="match status" value="1"/>
</dbReference>
<accession>A0A370LCG2</accession>
<feature type="transmembrane region" description="Helical" evidence="1">
    <location>
        <begin position="169"/>
        <end position="188"/>
    </location>
</feature>
<evidence type="ECO:0000256" key="1">
    <source>
        <dbReference type="SAM" id="Phobius"/>
    </source>
</evidence>
<name>A0A370LCG2_9HYPH</name>
<feature type="transmembrane region" description="Helical" evidence="1">
    <location>
        <begin position="12"/>
        <end position="33"/>
    </location>
</feature>
<protein>
    <submittedName>
        <fullName evidence="2">DUF4281 domain-containing protein</fullName>
    </submittedName>
</protein>
<proteinExistence type="predicted"/>
<feature type="transmembrane region" description="Helical" evidence="1">
    <location>
        <begin position="82"/>
        <end position="103"/>
    </location>
</feature>
<sequence>MEALPMPTLDAAFALGSQLAVLGWLSLILLPRWRGVSELLAGTAIPATLSLGYFVLIAVYWHEAKGGFSSLDAVATLFDSKPLLLAGWLHYLAFDLFLGNWILRRAQEEAIPHWQNVPVLLATFLFGPIGYLAFLILRASIRTSRNDRIARLQAHLPAWLRALELDPRLTAAGLAMLALMLPTALAYAIDQRLFQDTSVWTKPLKFEASLVLYFLTLALALPLTSKAFQASRLGRYAFWGVVVPGFLEVAYIGWRASRAEASHYNVATWLDATLYGAMGIGAVMITLGSGVLAYGLARRDATPLAPALRWSLVIGFALTCILGLVSGAALSGNGSHFVGTVPAGHATLPLFGWSLAIGDLRVAHFLGLHALQIIPAFGLLVWLVTHQPRLGTAAVGLFSAAYAAVTMMALVAALNARPLFGLS</sequence>
<feature type="transmembrane region" description="Helical" evidence="1">
    <location>
        <begin position="390"/>
        <end position="414"/>
    </location>
</feature>
<feature type="transmembrane region" description="Helical" evidence="1">
    <location>
        <begin position="274"/>
        <end position="296"/>
    </location>
</feature>
<dbReference type="Proteomes" id="UP000255207">
    <property type="component" value="Unassembled WGS sequence"/>
</dbReference>
<dbReference type="OrthoDB" id="343560at2"/>
<organism evidence="2 3">
    <name type="scientific">Bosea caraganae</name>
    <dbReference type="NCBI Taxonomy" id="2763117"/>
    <lineage>
        <taxon>Bacteria</taxon>
        <taxon>Pseudomonadati</taxon>
        <taxon>Pseudomonadota</taxon>
        <taxon>Alphaproteobacteria</taxon>
        <taxon>Hyphomicrobiales</taxon>
        <taxon>Boseaceae</taxon>
        <taxon>Bosea</taxon>
    </lineage>
</organism>
<feature type="transmembrane region" description="Helical" evidence="1">
    <location>
        <begin position="236"/>
        <end position="254"/>
    </location>
</feature>
<evidence type="ECO:0000313" key="3">
    <source>
        <dbReference type="Proteomes" id="UP000255207"/>
    </source>
</evidence>
<dbReference type="InterPro" id="IPR025461">
    <property type="entry name" value="ABA4-like"/>
</dbReference>
<comment type="caution">
    <text evidence="2">The sequence shown here is derived from an EMBL/GenBank/DDBJ whole genome shotgun (WGS) entry which is preliminary data.</text>
</comment>